<name>A0A7S1C241_9STRA</name>
<protein>
    <recommendedName>
        <fullName evidence="4">Prolyl 4-hydroxylase alpha subunit Fe(2+) 2OG dioxygenase domain-containing protein</fullName>
    </recommendedName>
</protein>
<dbReference type="PANTHER" id="PTHR12907">
    <property type="entry name" value="EGL NINE HOMOLOG-RELATED"/>
    <property type="match status" value="1"/>
</dbReference>
<sequence length="561" mass="64028">MQSTFAILPIPKWHSQACWKNNHNRMGCLQQRHQEHISSCSCTSANQNNVHLRTGRNRAHQLADTRLKLAYSSRDYEVIEKSNENKNEQVMSSSSSVCCNDIKIDDDENVEALSSFYSAIKKGEIFIRPDFLNPSEVSLLRNDILQLQNLSASSIDKSRGCYFKPSGLSNRFPGDENYFGSSDRLTCTITPDLKKGNEKYANMRSILEQKMELVRHELEQALSLSTKGANKNDDELELKLEEMYYSISPTGSHLPRHNDERHEDTKGEKGWINETRRSISWLIYLNYDDDNANDNIDHHPWKSFNGGQLRAYCRKSRGSGDNSHVPCGSHQENIQVGWLKQPQCVTKKESSKIVSQQIMNDNNKSTIEFEPVFLDSWIQTPMTLPKNLNQKEIKDENYTDDHDKDNAKSSFNWIPMSALYRINNKRTYNTTVVKEGGDNGELGGMNNKSSDRDYLSKPFGPQSPLWPSDKNLEPTDFARALASQLSTSDHRKRFIGLEDIHIMDDPSMINIVDIVPIGGTLVMFDSVTVPHEVLEVHAGVRLAIAGWFHEKQQEFPDWYGT</sequence>
<evidence type="ECO:0000256" key="2">
    <source>
        <dbReference type="SAM" id="MobiDB-lite"/>
    </source>
</evidence>
<dbReference type="GO" id="GO:0031543">
    <property type="term" value="F:peptidyl-proline dioxygenase activity"/>
    <property type="evidence" value="ECO:0007669"/>
    <property type="project" value="TreeGrafter"/>
</dbReference>
<dbReference type="PANTHER" id="PTHR12907:SF26">
    <property type="entry name" value="HIF PROLYL HYDROXYLASE, ISOFORM C"/>
    <property type="match status" value="1"/>
</dbReference>
<evidence type="ECO:0000313" key="3">
    <source>
        <dbReference type="EMBL" id="CAD8903029.1"/>
    </source>
</evidence>
<gene>
    <name evidence="3" type="ORF">CHYS00102_LOCUS30248</name>
</gene>
<reference evidence="3" key="1">
    <citation type="submission" date="2021-01" db="EMBL/GenBank/DDBJ databases">
        <authorList>
            <person name="Corre E."/>
            <person name="Pelletier E."/>
            <person name="Niang G."/>
            <person name="Scheremetjew M."/>
            <person name="Finn R."/>
            <person name="Kale V."/>
            <person name="Holt S."/>
            <person name="Cochrane G."/>
            <person name="Meng A."/>
            <person name="Brown T."/>
            <person name="Cohen L."/>
        </authorList>
    </citation>
    <scope>NUCLEOTIDE SEQUENCE</scope>
    <source>
        <strain evidence="3">308</strain>
    </source>
</reference>
<dbReference type="AlphaFoldDB" id="A0A7S1C241"/>
<accession>A0A7S1C241</accession>
<organism evidence="3">
    <name type="scientific">Corethron hystrix</name>
    <dbReference type="NCBI Taxonomy" id="216773"/>
    <lineage>
        <taxon>Eukaryota</taxon>
        <taxon>Sar</taxon>
        <taxon>Stramenopiles</taxon>
        <taxon>Ochrophyta</taxon>
        <taxon>Bacillariophyta</taxon>
        <taxon>Coscinodiscophyceae</taxon>
        <taxon>Corethrophycidae</taxon>
        <taxon>Corethrales</taxon>
        <taxon>Corethraceae</taxon>
        <taxon>Corethron</taxon>
    </lineage>
</organism>
<dbReference type="InterPro" id="IPR051559">
    <property type="entry name" value="HIF_prolyl_hydroxylases"/>
</dbReference>
<proteinExistence type="predicted"/>
<evidence type="ECO:0000256" key="1">
    <source>
        <dbReference type="ARBA" id="ARBA00022896"/>
    </source>
</evidence>
<evidence type="ECO:0008006" key="4">
    <source>
        <dbReference type="Google" id="ProtNLM"/>
    </source>
</evidence>
<dbReference type="GO" id="GO:0071456">
    <property type="term" value="P:cellular response to hypoxia"/>
    <property type="evidence" value="ECO:0007669"/>
    <property type="project" value="TreeGrafter"/>
</dbReference>
<dbReference type="GO" id="GO:0008198">
    <property type="term" value="F:ferrous iron binding"/>
    <property type="evidence" value="ECO:0007669"/>
    <property type="project" value="TreeGrafter"/>
</dbReference>
<dbReference type="GO" id="GO:0031418">
    <property type="term" value="F:L-ascorbic acid binding"/>
    <property type="evidence" value="ECO:0007669"/>
    <property type="project" value="UniProtKB-KW"/>
</dbReference>
<dbReference type="Gene3D" id="2.60.120.620">
    <property type="entry name" value="q2cbj1_9rhob like domain"/>
    <property type="match status" value="2"/>
</dbReference>
<feature type="region of interest" description="Disordered" evidence="2">
    <location>
        <begin position="433"/>
        <end position="452"/>
    </location>
</feature>
<keyword evidence="1" id="KW-0847">Vitamin C</keyword>
<dbReference type="EMBL" id="HBFR01041408">
    <property type="protein sequence ID" value="CAD8903029.1"/>
    <property type="molecule type" value="Transcribed_RNA"/>
</dbReference>